<dbReference type="NCBIfam" id="TIGR01509">
    <property type="entry name" value="HAD-SF-IA-v3"/>
    <property type="match status" value="1"/>
</dbReference>
<dbReference type="Gene3D" id="1.10.150.240">
    <property type="entry name" value="Putative phosphatase, domain 2"/>
    <property type="match status" value="1"/>
</dbReference>
<comment type="caution">
    <text evidence="1">The sequence shown here is derived from an EMBL/GenBank/DDBJ whole genome shotgun (WGS) entry which is preliminary data.</text>
</comment>
<dbReference type="Gene3D" id="3.40.50.1000">
    <property type="entry name" value="HAD superfamily/HAD-like"/>
    <property type="match status" value="1"/>
</dbReference>
<reference evidence="1 2" key="1">
    <citation type="submission" date="2020-04" db="EMBL/GenBank/DDBJ databases">
        <title>Description of novel Gluconacetobacter.</title>
        <authorList>
            <person name="Sombolestani A."/>
        </authorList>
    </citation>
    <scope>NUCLEOTIDE SEQUENCE [LARGE SCALE GENOMIC DNA]</scope>
    <source>
        <strain evidence="1 2">LMG 21312</strain>
    </source>
</reference>
<dbReference type="InterPro" id="IPR023214">
    <property type="entry name" value="HAD_sf"/>
</dbReference>
<evidence type="ECO:0000313" key="1">
    <source>
        <dbReference type="EMBL" id="MBB2174581.1"/>
    </source>
</evidence>
<protein>
    <submittedName>
        <fullName evidence="1">HAD family phosphatase</fullName>
    </submittedName>
</protein>
<keyword evidence="2" id="KW-1185">Reference proteome</keyword>
<dbReference type="Pfam" id="PF00702">
    <property type="entry name" value="Hydrolase"/>
    <property type="match status" value="1"/>
</dbReference>
<dbReference type="PRINTS" id="PR00413">
    <property type="entry name" value="HADHALOGNASE"/>
</dbReference>
<dbReference type="SFLD" id="SFLDG01129">
    <property type="entry name" value="C1.5:_HAD__Beta-PGM__Phosphata"/>
    <property type="match status" value="1"/>
</dbReference>
<dbReference type="InterPro" id="IPR023198">
    <property type="entry name" value="PGP-like_dom2"/>
</dbReference>
<gene>
    <name evidence="1" type="ORF">HLH21_01415</name>
</gene>
<dbReference type="SUPFAM" id="SSF56784">
    <property type="entry name" value="HAD-like"/>
    <property type="match status" value="1"/>
</dbReference>
<organism evidence="1 2">
    <name type="scientific">Gluconacetobacter johannae</name>
    <dbReference type="NCBI Taxonomy" id="112140"/>
    <lineage>
        <taxon>Bacteria</taxon>
        <taxon>Pseudomonadati</taxon>
        <taxon>Pseudomonadota</taxon>
        <taxon>Alphaproteobacteria</taxon>
        <taxon>Acetobacterales</taxon>
        <taxon>Acetobacteraceae</taxon>
        <taxon>Gluconacetobacter</taxon>
    </lineage>
</organism>
<dbReference type="RefSeq" id="WP_182940428.1">
    <property type="nucleotide sequence ID" value="NZ_JABEQH010000001.1"/>
</dbReference>
<dbReference type="InterPro" id="IPR051806">
    <property type="entry name" value="HAD-like_SPP"/>
</dbReference>
<dbReference type="InterPro" id="IPR036412">
    <property type="entry name" value="HAD-like_sf"/>
</dbReference>
<evidence type="ECO:0000313" key="2">
    <source>
        <dbReference type="Proteomes" id="UP000561066"/>
    </source>
</evidence>
<proteinExistence type="predicted"/>
<dbReference type="SFLD" id="SFLDS00003">
    <property type="entry name" value="Haloacid_Dehalogenase"/>
    <property type="match status" value="1"/>
</dbReference>
<dbReference type="AlphaFoldDB" id="A0A7W4P1Y7"/>
<dbReference type="GO" id="GO:0050308">
    <property type="term" value="F:sugar-phosphatase activity"/>
    <property type="evidence" value="ECO:0007669"/>
    <property type="project" value="TreeGrafter"/>
</dbReference>
<dbReference type="InterPro" id="IPR006439">
    <property type="entry name" value="HAD-SF_hydro_IA"/>
</dbReference>
<dbReference type="Proteomes" id="UP000561066">
    <property type="component" value="Unassembled WGS sequence"/>
</dbReference>
<dbReference type="PANTHER" id="PTHR43481:SF4">
    <property type="entry name" value="GLYCEROL-1-PHOSPHATE PHOSPHOHYDROLASE 1-RELATED"/>
    <property type="match status" value="1"/>
</dbReference>
<name>A0A7W4P1Y7_9PROT</name>
<sequence length="198" mass="20950">MIVVPPETGALIFDCDGTLVDTLPLYLRAWLGAFDTVVGHSVPPDWFRGRGGLSEQMVLDVLEAEIGRPVDRPAVVRAARAGVLADMHRLTEIAVVADVARRFRTVLPMAVASSGSREVVTASLTCTGLLPLFDSVVTIDDVARPKPAPDLFLEAARRLGVSPAACLVLEDSTEGLAAAAHAGMRGLDVRVFIAPSRG</sequence>
<accession>A0A7W4P1Y7</accession>
<dbReference type="PANTHER" id="PTHR43481">
    <property type="entry name" value="FRUCTOSE-1-PHOSPHATE PHOSPHATASE"/>
    <property type="match status" value="1"/>
</dbReference>
<dbReference type="EMBL" id="JABEQH010000001">
    <property type="protein sequence ID" value="MBB2174581.1"/>
    <property type="molecule type" value="Genomic_DNA"/>
</dbReference>